<organism evidence="8 9">
    <name type="scientific">Dermatophagoides pteronyssinus</name>
    <name type="common">European house dust mite</name>
    <dbReference type="NCBI Taxonomy" id="6956"/>
    <lineage>
        <taxon>Eukaryota</taxon>
        <taxon>Metazoa</taxon>
        <taxon>Ecdysozoa</taxon>
        <taxon>Arthropoda</taxon>
        <taxon>Chelicerata</taxon>
        <taxon>Arachnida</taxon>
        <taxon>Acari</taxon>
        <taxon>Acariformes</taxon>
        <taxon>Sarcoptiformes</taxon>
        <taxon>Astigmata</taxon>
        <taxon>Psoroptidia</taxon>
        <taxon>Analgoidea</taxon>
        <taxon>Pyroglyphidae</taxon>
        <taxon>Dermatophagoidinae</taxon>
        <taxon>Dermatophagoides</taxon>
    </lineage>
</organism>
<feature type="compositionally biased region" description="Polar residues" evidence="6">
    <location>
        <begin position="130"/>
        <end position="140"/>
    </location>
</feature>
<dbReference type="SUPFAM" id="SSF47459">
    <property type="entry name" value="HLH, helix-loop-helix DNA-binding domain"/>
    <property type="match status" value="1"/>
</dbReference>
<dbReference type="GO" id="GO:0046983">
    <property type="term" value="F:protein dimerization activity"/>
    <property type="evidence" value="ECO:0007669"/>
    <property type="project" value="InterPro"/>
</dbReference>
<dbReference type="SMART" id="SM00353">
    <property type="entry name" value="HLH"/>
    <property type="match status" value="1"/>
</dbReference>
<dbReference type="Proteomes" id="UP000515146">
    <property type="component" value="Unplaced"/>
</dbReference>
<proteinExistence type="predicted"/>
<dbReference type="KEGG" id="dpte:113798436"/>
<feature type="region of interest" description="Disordered" evidence="6">
    <location>
        <begin position="130"/>
        <end position="151"/>
    </location>
</feature>
<protein>
    <submittedName>
        <fullName evidence="9">Uncharacterized protein LOC113798436</fullName>
    </submittedName>
</protein>
<evidence type="ECO:0000256" key="1">
    <source>
        <dbReference type="ARBA" id="ARBA00004123"/>
    </source>
</evidence>
<dbReference type="InterPro" id="IPR026052">
    <property type="entry name" value="DNA-bd_prot-inh"/>
</dbReference>
<dbReference type="OrthoDB" id="6509495at2759"/>
<dbReference type="AlphaFoldDB" id="A0A6P6YGX9"/>
<dbReference type="InterPro" id="IPR036638">
    <property type="entry name" value="HLH_DNA-bd_sf"/>
</dbReference>
<dbReference type="GO" id="GO:0030154">
    <property type="term" value="P:cell differentiation"/>
    <property type="evidence" value="ECO:0007669"/>
    <property type="project" value="TreeGrafter"/>
</dbReference>
<dbReference type="GO" id="GO:0005634">
    <property type="term" value="C:nucleus"/>
    <property type="evidence" value="ECO:0007669"/>
    <property type="project" value="UniProtKB-SubCell"/>
</dbReference>
<reference evidence="9" key="1">
    <citation type="submission" date="2025-08" db="UniProtKB">
        <authorList>
            <consortium name="RefSeq"/>
        </authorList>
    </citation>
    <scope>IDENTIFICATION</scope>
    <source>
        <strain evidence="9">Airmid</strain>
    </source>
</reference>
<evidence type="ECO:0000256" key="2">
    <source>
        <dbReference type="ARBA" id="ARBA00022491"/>
    </source>
</evidence>
<evidence type="ECO:0000256" key="5">
    <source>
        <dbReference type="ARBA" id="ARBA00023242"/>
    </source>
</evidence>
<feature type="compositionally biased region" description="Polar residues" evidence="6">
    <location>
        <begin position="205"/>
        <end position="217"/>
    </location>
</feature>
<sequence length="223" mass="25050">MKKQLSSSSNSLQITKKSPHENMVIHNRNSSKIQRSNRCKMLTANQQHQRQLDRQEMQSLLAKLKQLVPGIPKHRHCSKLEIIQHVIDYIFDLQTALEQHPIASTLAASALATADFITITTNSANIQNHSMRTSLSPDSHQQQQQNQTSPILTTATISCDRYLSMTTTTTTLSHGHAMANITTIPQQPQPPSHHHQSYQHQNQSNLPQRIPGSNRQPLASIVL</sequence>
<dbReference type="OMA" id="HAMANIT"/>
<keyword evidence="3" id="KW-0805">Transcription regulation</keyword>
<feature type="domain" description="BHLH" evidence="7">
    <location>
        <begin position="41"/>
        <end position="93"/>
    </location>
</feature>
<dbReference type="InParanoid" id="A0A6P6YGX9"/>
<dbReference type="GO" id="GO:0000122">
    <property type="term" value="P:negative regulation of transcription by RNA polymerase II"/>
    <property type="evidence" value="ECO:0007669"/>
    <property type="project" value="InterPro"/>
</dbReference>
<dbReference type="PANTHER" id="PTHR11723:SF17">
    <property type="entry name" value="PROTEIN EXTRA-MACROCHAETAE"/>
    <property type="match status" value="1"/>
</dbReference>
<feature type="region of interest" description="Disordered" evidence="6">
    <location>
        <begin position="182"/>
        <end position="223"/>
    </location>
</feature>
<dbReference type="PANTHER" id="PTHR11723">
    <property type="entry name" value="DNA-BINDING PROTEIN INHIBITOR"/>
    <property type="match status" value="1"/>
</dbReference>
<evidence type="ECO:0000256" key="6">
    <source>
        <dbReference type="SAM" id="MobiDB-lite"/>
    </source>
</evidence>
<evidence type="ECO:0000259" key="7">
    <source>
        <dbReference type="PROSITE" id="PS50888"/>
    </source>
</evidence>
<keyword evidence="2" id="KW-0678">Repressor</keyword>
<keyword evidence="5" id="KW-0539">Nucleus</keyword>
<evidence type="ECO:0000313" key="9">
    <source>
        <dbReference type="RefSeq" id="XP_027204778.1"/>
    </source>
</evidence>
<dbReference type="GO" id="GO:0032922">
    <property type="term" value="P:circadian regulation of gene expression"/>
    <property type="evidence" value="ECO:0007669"/>
    <property type="project" value="TreeGrafter"/>
</dbReference>
<dbReference type="Pfam" id="PF00010">
    <property type="entry name" value="HLH"/>
    <property type="match status" value="1"/>
</dbReference>
<dbReference type="Gene3D" id="4.10.280.10">
    <property type="entry name" value="Helix-loop-helix DNA-binding domain"/>
    <property type="match status" value="1"/>
</dbReference>
<accession>A0A6P6YGX9</accession>
<gene>
    <name evidence="9" type="primary">LOC113798436</name>
</gene>
<feature type="compositionally biased region" description="Low complexity" evidence="6">
    <location>
        <begin position="1"/>
        <end position="16"/>
    </location>
</feature>
<dbReference type="RefSeq" id="XP_027204778.1">
    <property type="nucleotide sequence ID" value="XM_027348977.1"/>
</dbReference>
<dbReference type="InterPro" id="IPR011598">
    <property type="entry name" value="bHLH_dom"/>
</dbReference>
<comment type="subcellular location">
    <subcellularLocation>
        <location evidence="1">Nucleus</location>
    </subcellularLocation>
</comment>
<evidence type="ECO:0000256" key="4">
    <source>
        <dbReference type="ARBA" id="ARBA00023163"/>
    </source>
</evidence>
<name>A0A6P6YGX9_DERPT</name>
<evidence type="ECO:0000313" key="8">
    <source>
        <dbReference type="Proteomes" id="UP000515146"/>
    </source>
</evidence>
<keyword evidence="8" id="KW-1185">Reference proteome</keyword>
<keyword evidence="4" id="KW-0804">Transcription</keyword>
<dbReference type="GO" id="GO:0005737">
    <property type="term" value="C:cytoplasm"/>
    <property type="evidence" value="ECO:0007669"/>
    <property type="project" value="InterPro"/>
</dbReference>
<dbReference type="PROSITE" id="PS50888">
    <property type="entry name" value="BHLH"/>
    <property type="match status" value="1"/>
</dbReference>
<evidence type="ECO:0000256" key="3">
    <source>
        <dbReference type="ARBA" id="ARBA00023015"/>
    </source>
</evidence>
<feature type="region of interest" description="Disordered" evidence="6">
    <location>
        <begin position="1"/>
        <end position="22"/>
    </location>
</feature>